<evidence type="ECO:0000313" key="9">
    <source>
        <dbReference type="Proteomes" id="UP000241474"/>
    </source>
</evidence>
<keyword evidence="7" id="KW-1185">Reference proteome</keyword>
<dbReference type="SUPFAM" id="SSF52047">
    <property type="entry name" value="RNI-like"/>
    <property type="match status" value="1"/>
</dbReference>
<feature type="region of interest" description="Disordered" evidence="1">
    <location>
        <begin position="239"/>
        <end position="278"/>
    </location>
</feature>
<dbReference type="Proteomes" id="UP000274448">
    <property type="component" value="Segment"/>
</dbReference>
<feature type="region of interest" description="Disordered" evidence="1">
    <location>
        <begin position="527"/>
        <end position="546"/>
    </location>
</feature>
<evidence type="ECO:0000313" key="3">
    <source>
        <dbReference type="EMBL" id="ADO18833.1"/>
    </source>
</evidence>
<dbReference type="SMART" id="SM00367">
    <property type="entry name" value="LRR_CC"/>
    <property type="match status" value="3"/>
</dbReference>
<dbReference type="InterPro" id="IPR057207">
    <property type="entry name" value="FBXL15_LRR"/>
</dbReference>
<evidence type="ECO:0000259" key="2">
    <source>
        <dbReference type="Pfam" id="PF25372"/>
    </source>
</evidence>
<protein>
    <submittedName>
        <fullName evidence="3">Putative F-box/LRR-repeat protein</fullName>
    </submittedName>
    <submittedName>
        <fullName evidence="4">Uncharacterized protein R753</fullName>
    </submittedName>
</protein>
<dbReference type="Pfam" id="PF25372">
    <property type="entry name" value="DUF7885"/>
    <property type="match status" value="1"/>
</dbReference>
<sequence>METLPIELGLLISRYTGINEITKYRTCSKNSKKYVEDVLTWFDVKCNNKVFGGLNMFANVRKLDLQECRCITNESLSALTNIETINLRSCYRITDNGLEYLSNIKEINLSGCYEITDSGLRNLNKAVFVDISNCPQITVKGIVKFGKNASIVIDNCPLIKSKHVNLLIDIELVKITRNNHPFLSYKPRHIYEKSTNNHIMTHQTKIDKPKFNIDDLKFSSDSSDSDLDAISDVSYVVGEVSDDDNSDSGSDSSSDSSDDNSDSSDDSSGKNTSKSTITKTQKATVEYANDYISKRINSKRKILFDKIYYHPINKRDDIFMKNYEDLLPNDQLNSRQESLNRLFEDKDRKNFTENLKNKSLDILIGGSMGLYCVYKNTNFKPNDIDLYIKDINLHKIKKIENAIYKSFLFDRIVVVNSPITITWYLQLKSGKITSIQLNKFNIKSWAEMFITYHTDLTCIGYEIITDRFVYMKKRWDRILTKNKHYFSCILNLDTASSIRRSCHKYAERGFNCVCINTDFKKYNQKSESDDPFYDDDDDDEPRKKKIHKKKYPKVINQLMISYYGIEEAPSSLPNRAGSLGNILDDDNFVNTLINKYKGIKNISFSSSIRHFKMEKFFPDIMMMCLYKVNKYMKYPDSSNGTEFHQFSIEKKKTYIEKTKKFFDISRSETKISHESLKIKCLECCCYIYLNHLISKYYSNIHHKFSARRDSDSSDFDDPYDSDTEYNLVCKHMLRSFSKKNHKDRCLVLSVI</sequence>
<evidence type="ECO:0000313" key="6">
    <source>
        <dbReference type="EMBL" id="AKI81429.1"/>
    </source>
</evidence>
<name>A0A0G2Y1J3_MIMIV</name>
<dbReference type="PANTHER" id="PTHR13318">
    <property type="entry name" value="PARTNER OF PAIRED, ISOFORM B-RELATED"/>
    <property type="match status" value="1"/>
</dbReference>
<accession>E3W062</accession>
<dbReference type="Proteomes" id="UP000201519">
    <property type="component" value="Segment"/>
</dbReference>
<evidence type="ECO:0000256" key="1">
    <source>
        <dbReference type="SAM" id="MobiDB-lite"/>
    </source>
</evidence>
<dbReference type="Proteomes" id="UP000240552">
    <property type="component" value="Segment"/>
</dbReference>
<evidence type="ECO:0000313" key="8">
    <source>
        <dbReference type="Proteomes" id="UP000240552"/>
    </source>
</evidence>
<dbReference type="EMBL" id="JN036606">
    <property type="protein sequence ID" value="AEJ34996.1"/>
    <property type="molecule type" value="Genomic_DNA"/>
</dbReference>
<dbReference type="Gene3D" id="3.80.10.10">
    <property type="entry name" value="Ribonuclease Inhibitor"/>
    <property type="match status" value="2"/>
</dbReference>
<gene>
    <name evidence="3" type="primary">R753</name>
    <name evidence="4" type="ORF">MIMI_R753</name>
</gene>
<reference evidence="3 7" key="2">
    <citation type="journal article" date="2011" name="Virol. J.">
        <title>Breaking the 1000-gene barrier for Mimivirus using ultra-deep genome and transcriptome sequencing.</title>
        <authorList>
            <person name="Legendre M."/>
            <person name="Santini S."/>
            <person name="Rico A."/>
            <person name="Abergel C."/>
            <person name="Claverie J.M."/>
        </authorList>
    </citation>
    <scope>NUCLEOTIDE SEQUENCE [LARGE SCALE GENOMIC DNA]</scope>
</reference>
<dbReference type="GeneID" id="9925410"/>
<feature type="compositionally biased region" description="Acidic residues" evidence="1">
    <location>
        <begin position="529"/>
        <end position="539"/>
    </location>
</feature>
<reference evidence="4 8" key="1">
    <citation type="journal article" date="2011" name="Proc. Natl. Acad. Sci. U.S.A.">
        <title>Mimivirus shows dramatic genome reduction after intraamoebal culture.</title>
        <authorList>
            <person name="Boyer M."/>
            <person name="Azza S."/>
            <person name="Barrassi L."/>
            <person name="Klose T."/>
            <person name="Campocasso A."/>
            <person name="Pagnier I."/>
            <person name="Fournous G."/>
            <person name="Borg A."/>
            <person name="Robert C."/>
            <person name="Zhang X."/>
            <person name="Desnues C."/>
            <person name="Henrissat B."/>
            <person name="Rossmann M.G."/>
            <person name="La Scola B."/>
            <person name="Raoult D."/>
        </authorList>
    </citation>
    <scope>NUCLEOTIDE SEQUENCE [LARGE SCALE GENOMIC DNA]</scope>
    <source>
        <strain evidence="4">M4</strain>
    </source>
</reference>
<dbReference type="EMBL" id="KM982403">
    <property type="protein sequence ID" value="AKI81429.1"/>
    <property type="molecule type" value="Genomic_DNA"/>
</dbReference>
<dbReference type="Proteomes" id="UP000241474">
    <property type="component" value="Segment"/>
</dbReference>
<dbReference type="EMBL" id="HQ336222">
    <property type="protein sequence ID" value="ADO18833.1"/>
    <property type="molecule type" value="Genomic_DNA"/>
</dbReference>
<dbReference type="InterPro" id="IPR032675">
    <property type="entry name" value="LRR_dom_sf"/>
</dbReference>
<dbReference type="KEGG" id="vg:9925410"/>
<dbReference type="EMBL" id="KM982401">
    <property type="protein sequence ID" value="AKI79540.1"/>
    <property type="molecule type" value="Genomic_DNA"/>
</dbReference>
<dbReference type="InterPro" id="IPR006553">
    <property type="entry name" value="Leu-rich_rpt_Cys-con_subtyp"/>
</dbReference>
<evidence type="ECO:0000313" key="5">
    <source>
        <dbReference type="EMBL" id="AKI79540.1"/>
    </source>
</evidence>
<dbReference type="RefSeq" id="YP_003987282.1">
    <property type="nucleotide sequence ID" value="NC_014649.1"/>
</dbReference>
<proteinExistence type="predicted"/>
<evidence type="ECO:0000313" key="4">
    <source>
        <dbReference type="EMBL" id="AEJ34996.1"/>
    </source>
</evidence>
<dbReference type="SMR" id="A0A0G2Y1J3"/>
<organismHost>
    <name type="scientific">Acanthamoeba polyphaga</name>
    <name type="common">Amoeba</name>
    <dbReference type="NCBI Taxonomy" id="5757"/>
</organismHost>
<evidence type="ECO:0000313" key="7">
    <source>
        <dbReference type="Proteomes" id="UP000201519"/>
    </source>
</evidence>
<dbReference type="GO" id="GO:0031146">
    <property type="term" value="P:SCF-dependent proteasomal ubiquitin-dependent protein catabolic process"/>
    <property type="evidence" value="ECO:0007669"/>
    <property type="project" value="TreeGrafter"/>
</dbReference>
<dbReference type="GO" id="GO:0019005">
    <property type="term" value="C:SCF ubiquitin ligase complex"/>
    <property type="evidence" value="ECO:0007669"/>
    <property type="project" value="TreeGrafter"/>
</dbReference>
<evidence type="ECO:0000313" key="10">
    <source>
        <dbReference type="Proteomes" id="UP000274448"/>
    </source>
</evidence>
<reference evidence="9 10" key="3">
    <citation type="submission" date="2014-10" db="EMBL/GenBank/DDBJ databases">
        <title>Pan-genome analysis of Brazilian lineage A amoebal mimiviruses.</title>
        <authorList>
            <person name="Assis F.L."/>
            <person name="Abrahao J.S."/>
            <person name="Kroon E.G."/>
            <person name="Dornas F.P."/>
            <person name="Andrade K.R."/>
            <person name="Borato P.V.M."/>
            <person name="Pilotto M.R."/>
            <person name="Benamar S."/>
            <person name="LaScola B."/>
            <person name="Colson P."/>
        </authorList>
    </citation>
    <scope>NUCLEOTIDE SEQUENCE [LARGE SCALE GENOMIC DNA]</scope>
    <source>
        <strain evidence="6 10">Amazonia</strain>
        <strain evidence="5 9">Oyster</strain>
    </source>
</reference>
<feature type="domain" description="F-box/LRR-repeat protein 15-like leucin rich repeat" evidence="2">
    <location>
        <begin position="60"/>
        <end position="159"/>
    </location>
</feature>
<organism evidence="3 7">
    <name type="scientific">Acanthamoeba polyphaga mimivirus</name>
    <name type="common">APMV</name>
    <dbReference type="NCBI Taxonomy" id="212035"/>
    <lineage>
        <taxon>Viruses</taxon>
        <taxon>Varidnaviria</taxon>
        <taxon>Bamfordvirae</taxon>
        <taxon>Nucleocytoviricota</taxon>
        <taxon>Megaviricetes</taxon>
        <taxon>Imitervirales</taxon>
        <taxon>Mimiviridae</taxon>
        <taxon>Megamimivirinae</taxon>
        <taxon>Mimivirus</taxon>
        <taxon>Mimivirus bradfordmassiliense</taxon>
    </lineage>
</organism>
<feature type="compositionally biased region" description="Acidic residues" evidence="1">
    <location>
        <begin position="256"/>
        <end position="265"/>
    </location>
</feature>
<accession>A0A0G2Y1J3</accession>